<evidence type="ECO:0000313" key="11">
    <source>
        <dbReference type="Proteomes" id="UP001150062"/>
    </source>
</evidence>
<organism evidence="8 10">
    <name type="scientific">Anaeramoeba flamelloides</name>
    <dbReference type="NCBI Taxonomy" id="1746091"/>
    <lineage>
        <taxon>Eukaryota</taxon>
        <taxon>Metamonada</taxon>
        <taxon>Anaeramoebidae</taxon>
        <taxon>Anaeramoeba</taxon>
    </lineage>
</organism>
<dbReference type="InterPro" id="IPR027417">
    <property type="entry name" value="P-loop_NTPase"/>
</dbReference>
<dbReference type="SMART" id="SM00175">
    <property type="entry name" value="RAB"/>
    <property type="match status" value="1"/>
</dbReference>
<keyword evidence="4" id="KW-0547">Nucleotide-binding</keyword>
<gene>
    <name evidence="8" type="ORF">M0812_04945</name>
    <name evidence="9" type="ORF">M0813_14032</name>
</gene>
<dbReference type="Gene3D" id="3.40.50.300">
    <property type="entry name" value="P-loop containing nucleotide triphosphate hydrolases"/>
    <property type="match status" value="1"/>
</dbReference>
<dbReference type="Pfam" id="PF00071">
    <property type="entry name" value="Ras"/>
    <property type="match status" value="1"/>
</dbReference>
<keyword evidence="7" id="KW-0472">Membrane</keyword>
<evidence type="ECO:0000313" key="10">
    <source>
        <dbReference type="Proteomes" id="UP001146793"/>
    </source>
</evidence>
<dbReference type="InterPro" id="IPR005225">
    <property type="entry name" value="Small_GTP-bd"/>
</dbReference>
<dbReference type="AlphaFoldDB" id="A0AAV8AEH5"/>
<reference evidence="9" key="1">
    <citation type="submission" date="2022-08" db="EMBL/GenBank/DDBJ databases">
        <title>Novel sulfate-reducing endosymbionts in the free-living metamonad Anaeramoeba.</title>
        <authorList>
            <person name="Jerlstrom-Hultqvist J."/>
            <person name="Cepicka I."/>
            <person name="Gallot-Lavallee L."/>
            <person name="Salas-Leiva D."/>
            <person name="Curtis B.A."/>
            <person name="Zahonova K."/>
            <person name="Pipaliya S."/>
            <person name="Dacks J."/>
            <person name="Roger A.J."/>
        </authorList>
    </citation>
    <scope>NUCLEOTIDE SEQUENCE</scope>
    <source>
        <strain evidence="9">Schooner1</strain>
    </source>
</reference>
<protein>
    <recommendedName>
        <fullName evidence="2">small monomeric GTPase</fullName>
        <ecNumber evidence="2">3.6.5.2</ecNumber>
    </recommendedName>
</protein>
<dbReference type="Proteomes" id="UP001150062">
    <property type="component" value="Unassembled WGS sequence"/>
</dbReference>
<evidence type="ECO:0000256" key="2">
    <source>
        <dbReference type="ARBA" id="ARBA00011984"/>
    </source>
</evidence>
<keyword evidence="5" id="KW-0378">Hydrolase</keyword>
<dbReference type="GO" id="GO:0003925">
    <property type="term" value="F:G protein activity"/>
    <property type="evidence" value="ECO:0007669"/>
    <property type="project" value="UniProtKB-EC"/>
</dbReference>
<dbReference type="InterPro" id="IPR001806">
    <property type="entry name" value="Small_GTPase"/>
</dbReference>
<dbReference type="PRINTS" id="PR00449">
    <property type="entry name" value="RASTRNSFRMNG"/>
</dbReference>
<keyword evidence="3" id="KW-1003">Cell membrane</keyword>
<dbReference type="FunFam" id="3.40.50.300:FF:000343">
    <property type="entry name" value="Ras family gtpase"/>
    <property type="match status" value="1"/>
</dbReference>
<dbReference type="EMBL" id="JAOAOG010000041">
    <property type="protein sequence ID" value="KAJ6252660.1"/>
    <property type="molecule type" value="Genomic_DNA"/>
</dbReference>
<name>A0AAV8AEH5_9EUKA</name>
<dbReference type="PROSITE" id="PS51421">
    <property type="entry name" value="RAS"/>
    <property type="match status" value="1"/>
</dbReference>
<dbReference type="EMBL" id="JANTQA010000010">
    <property type="protein sequence ID" value="KAJ3451275.1"/>
    <property type="molecule type" value="Genomic_DNA"/>
</dbReference>
<dbReference type="SMART" id="SM00173">
    <property type="entry name" value="RAS"/>
    <property type="match status" value="1"/>
</dbReference>
<sequence>MEEYKLVVVGGGSVGKSALTIRYLQNYFISSYDPTIDENYRNMVVVDNKACLLDILDTGGQEDYSSISSYYIDSGDGFLLIYSIIDKESFEEINEIAESIKRVKETDSFAGVLCGNKCDLEKDRAVERNEGYGLALSLKLSFFETSAKTTRNIENSFHHLVRMIRKLQVPKVKEKKKCSIL</sequence>
<keyword evidence="11" id="KW-1185">Reference proteome</keyword>
<evidence type="ECO:0000256" key="3">
    <source>
        <dbReference type="ARBA" id="ARBA00022475"/>
    </source>
</evidence>
<dbReference type="NCBIfam" id="TIGR00231">
    <property type="entry name" value="small_GTP"/>
    <property type="match status" value="1"/>
</dbReference>
<evidence type="ECO:0000256" key="4">
    <source>
        <dbReference type="ARBA" id="ARBA00022741"/>
    </source>
</evidence>
<dbReference type="Proteomes" id="UP001146793">
    <property type="component" value="Unassembled WGS sequence"/>
</dbReference>
<proteinExistence type="predicted"/>
<evidence type="ECO:0000256" key="6">
    <source>
        <dbReference type="ARBA" id="ARBA00023134"/>
    </source>
</evidence>
<evidence type="ECO:0000256" key="7">
    <source>
        <dbReference type="ARBA" id="ARBA00023136"/>
    </source>
</evidence>
<comment type="caution">
    <text evidence="8">The sequence shown here is derived from an EMBL/GenBank/DDBJ whole genome shotgun (WGS) entry which is preliminary data.</text>
</comment>
<dbReference type="PROSITE" id="PS51419">
    <property type="entry name" value="RAB"/>
    <property type="match status" value="1"/>
</dbReference>
<dbReference type="PROSITE" id="PS51420">
    <property type="entry name" value="RHO"/>
    <property type="match status" value="1"/>
</dbReference>
<dbReference type="SUPFAM" id="SSF52540">
    <property type="entry name" value="P-loop containing nucleoside triphosphate hydrolases"/>
    <property type="match status" value="1"/>
</dbReference>
<accession>A0AAV8AEH5</accession>
<reference evidence="8" key="2">
    <citation type="submission" date="2022-08" db="EMBL/GenBank/DDBJ databases">
        <title>Novel sulphate-reducing endosymbionts in the free-living metamonad Anaeramoeba.</title>
        <authorList>
            <person name="Jerlstrom-Hultqvist J."/>
            <person name="Cepicka I."/>
            <person name="Gallot-Lavallee L."/>
            <person name="Salas-Leiva D."/>
            <person name="Curtis B.A."/>
            <person name="Zahonova K."/>
            <person name="Pipaliya S."/>
            <person name="Dacks J."/>
            <person name="Roger A.J."/>
        </authorList>
    </citation>
    <scope>NUCLEOTIDE SEQUENCE</scope>
    <source>
        <strain evidence="8">Busselton2</strain>
    </source>
</reference>
<dbReference type="SMART" id="SM00174">
    <property type="entry name" value="RHO"/>
    <property type="match status" value="1"/>
</dbReference>
<evidence type="ECO:0000256" key="1">
    <source>
        <dbReference type="ARBA" id="ARBA00004236"/>
    </source>
</evidence>
<dbReference type="EC" id="3.6.5.2" evidence="2"/>
<keyword evidence="6" id="KW-0342">GTP-binding</keyword>
<comment type="subcellular location">
    <subcellularLocation>
        <location evidence="1">Cell membrane</location>
    </subcellularLocation>
</comment>
<dbReference type="PANTHER" id="PTHR24070">
    <property type="entry name" value="RAS, DI-RAS, AND RHEB FAMILY MEMBERS OF SMALL GTPASE SUPERFAMILY"/>
    <property type="match status" value="1"/>
</dbReference>
<dbReference type="GO" id="GO:0005886">
    <property type="term" value="C:plasma membrane"/>
    <property type="evidence" value="ECO:0007669"/>
    <property type="project" value="UniProtKB-SubCell"/>
</dbReference>
<dbReference type="GO" id="GO:0005525">
    <property type="term" value="F:GTP binding"/>
    <property type="evidence" value="ECO:0007669"/>
    <property type="project" value="UniProtKB-KW"/>
</dbReference>
<evidence type="ECO:0000256" key="5">
    <source>
        <dbReference type="ARBA" id="ARBA00022801"/>
    </source>
</evidence>
<evidence type="ECO:0000313" key="8">
    <source>
        <dbReference type="EMBL" id="KAJ3451275.1"/>
    </source>
</evidence>
<dbReference type="InterPro" id="IPR020849">
    <property type="entry name" value="Small_GTPase_Ras-type"/>
</dbReference>
<dbReference type="GO" id="GO:0007165">
    <property type="term" value="P:signal transduction"/>
    <property type="evidence" value="ECO:0007669"/>
    <property type="project" value="InterPro"/>
</dbReference>
<evidence type="ECO:0000313" key="9">
    <source>
        <dbReference type="EMBL" id="KAJ6252660.1"/>
    </source>
</evidence>